<dbReference type="Proteomes" id="UP000006729">
    <property type="component" value="Chromosome 19"/>
</dbReference>
<evidence type="ECO:0000313" key="2">
    <source>
        <dbReference type="EMBL" id="RQP03310.1"/>
    </source>
</evidence>
<reference evidence="2 3" key="1">
    <citation type="journal article" date="2006" name="Science">
        <title>The genome of black cottonwood, Populus trichocarpa (Torr. &amp; Gray).</title>
        <authorList>
            <person name="Tuskan G.A."/>
            <person name="Difazio S."/>
            <person name="Jansson S."/>
            <person name="Bohlmann J."/>
            <person name="Grigoriev I."/>
            <person name="Hellsten U."/>
            <person name="Putnam N."/>
            <person name="Ralph S."/>
            <person name="Rombauts S."/>
            <person name="Salamov A."/>
            <person name="Schein J."/>
            <person name="Sterck L."/>
            <person name="Aerts A."/>
            <person name="Bhalerao R.R."/>
            <person name="Bhalerao R.P."/>
            <person name="Blaudez D."/>
            <person name="Boerjan W."/>
            <person name="Brun A."/>
            <person name="Brunner A."/>
            <person name="Busov V."/>
            <person name="Campbell M."/>
            <person name="Carlson J."/>
            <person name="Chalot M."/>
            <person name="Chapman J."/>
            <person name="Chen G.L."/>
            <person name="Cooper D."/>
            <person name="Coutinho P.M."/>
            <person name="Couturier J."/>
            <person name="Covert S."/>
            <person name="Cronk Q."/>
            <person name="Cunningham R."/>
            <person name="Davis J."/>
            <person name="Degroeve S."/>
            <person name="Dejardin A."/>
            <person name="Depamphilis C."/>
            <person name="Detter J."/>
            <person name="Dirks B."/>
            <person name="Dubchak I."/>
            <person name="Duplessis S."/>
            <person name="Ehlting J."/>
            <person name="Ellis B."/>
            <person name="Gendler K."/>
            <person name="Goodstein D."/>
            <person name="Gribskov M."/>
            <person name="Grimwood J."/>
            <person name="Groover A."/>
            <person name="Gunter L."/>
            <person name="Hamberger B."/>
            <person name="Heinze B."/>
            <person name="Helariutta Y."/>
            <person name="Henrissat B."/>
            <person name="Holligan D."/>
            <person name="Holt R."/>
            <person name="Huang W."/>
            <person name="Islam-Faridi N."/>
            <person name="Jones S."/>
            <person name="Jones-Rhoades M."/>
            <person name="Jorgensen R."/>
            <person name="Joshi C."/>
            <person name="Kangasjarvi J."/>
            <person name="Karlsson J."/>
            <person name="Kelleher C."/>
            <person name="Kirkpatrick R."/>
            <person name="Kirst M."/>
            <person name="Kohler A."/>
            <person name="Kalluri U."/>
            <person name="Larimer F."/>
            <person name="Leebens-Mack J."/>
            <person name="Leple J.C."/>
            <person name="Locascio P."/>
            <person name="Lou Y."/>
            <person name="Lucas S."/>
            <person name="Martin F."/>
            <person name="Montanini B."/>
            <person name="Napoli C."/>
            <person name="Nelson D.R."/>
            <person name="Nelson C."/>
            <person name="Nieminen K."/>
            <person name="Nilsson O."/>
            <person name="Pereda V."/>
            <person name="Peter G."/>
            <person name="Philippe R."/>
            <person name="Pilate G."/>
            <person name="Poliakov A."/>
            <person name="Razumovskaya J."/>
            <person name="Richardson P."/>
            <person name="Rinaldi C."/>
            <person name="Ritland K."/>
            <person name="Rouze P."/>
            <person name="Ryaboy D."/>
            <person name="Schmutz J."/>
            <person name="Schrader J."/>
            <person name="Segerman B."/>
            <person name="Shin H."/>
            <person name="Siddiqui A."/>
            <person name="Sterky F."/>
            <person name="Terry A."/>
            <person name="Tsai C.J."/>
            <person name="Uberbacher E."/>
            <person name="Unneberg P."/>
            <person name="Vahala J."/>
            <person name="Wall K."/>
            <person name="Wessler S."/>
            <person name="Yang G."/>
            <person name="Yin T."/>
            <person name="Douglas C."/>
            <person name="Marra M."/>
            <person name="Sandberg G."/>
            <person name="Van de Peer Y."/>
            <person name="Rokhsar D."/>
        </authorList>
    </citation>
    <scope>NUCLEOTIDE SEQUENCE [LARGE SCALE GENOMIC DNA]</scope>
    <source>
        <strain evidence="3">cv. Nisqually</strain>
    </source>
</reference>
<organism evidence="2 3">
    <name type="scientific">Populus trichocarpa</name>
    <name type="common">Western balsam poplar</name>
    <name type="synonym">Populus balsamifera subsp. trichocarpa</name>
    <dbReference type="NCBI Taxonomy" id="3694"/>
    <lineage>
        <taxon>Eukaryota</taxon>
        <taxon>Viridiplantae</taxon>
        <taxon>Streptophyta</taxon>
        <taxon>Embryophyta</taxon>
        <taxon>Tracheophyta</taxon>
        <taxon>Spermatophyta</taxon>
        <taxon>Magnoliopsida</taxon>
        <taxon>eudicotyledons</taxon>
        <taxon>Gunneridae</taxon>
        <taxon>Pentapetalae</taxon>
        <taxon>rosids</taxon>
        <taxon>fabids</taxon>
        <taxon>Malpighiales</taxon>
        <taxon>Salicaceae</taxon>
        <taxon>Saliceae</taxon>
        <taxon>Populus</taxon>
    </lineage>
</organism>
<proteinExistence type="predicted"/>
<evidence type="ECO:0000313" key="3">
    <source>
        <dbReference type="Proteomes" id="UP000006729"/>
    </source>
</evidence>
<dbReference type="EMBL" id="CM009308">
    <property type="protein sequence ID" value="RQP03310.1"/>
    <property type="molecule type" value="Genomic_DNA"/>
</dbReference>
<dbReference type="SMR" id="A0A3N7G803"/>
<sequence>MMISSFDSTCNGNPNRKRKSDQEKEGRKEEKKMPTFSCSWLFIHAMSTEAKRFLGSWVLDG</sequence>
<dbReference type="Gramene" id="Potri.019G021950.1.v4.1">
    <property type="protein sequence ID" value="Potri.019G021950.1.v4.1"/>
    <property type="gene ID" value="Potri.019G021950.v4.1"/>
</dbReference>
<evidence type="ECO:0000256" key="1">
    <source>
        <dbReference type="SAM" id="MobiDB-lite"/>
    </source>
</evidence>
<feature type="compositionally biased region" description="Polar residues" evidence="1">
    <location>
        <begin position="1"/>
        <end position="14"/>
    </location>
</feature>
<gene>
    <name evidence="2" type="ORF">POPTR_019G021950</name>
</gene>
<feature type="region of interest" description="Disordered" evidence="1">
    <location>
        <begin position="1"/>
        <end position="33"/>
    </location>
</feature>
<accession>A0A3N7G803</accession>
<name>A0A3N7G803_POPTR</name>
<keyword evidence="3" id="KW-1185">Reference proteome</keyword>
<dbReference type="InParanoid" id="A0A3N7G803"/>
<feature type="compositionally biased region" description="Basic and acidic residues" evidence="1">
    <location>
        <begin position="20"/>
        <end position="33"/>
    </location>
</feature>
<dbReference type="AlphaFoldDB" id="A0A3N7G803"/>
<protein>
    <submittedName>
        <fullName evidence="2">Uncharacterized protein</fullName>
    </submittedName>
</protein>